<proteinExistence type="predicted"/>
<comment type="caution">
    <text evidence="2">The sequence shown here is derived from an EMBL/GenBank/DDBJ whole genome shotgun (WGS) entry which is preliminary data.</text>
</comment>
<protein>
    <recommendedName>
        <fullName evidence="4">WD40-repeat-containing domain protein</fullName>
    </recommendedName>
</protein>
<evidence type="ECO:0000313" key="2">
    <source>
        <dbReference type="EMBL" id="ORX99955.1"/>
    </source>
</evidence>
<accession>A0A1Y1YPQ2</accession>
<dbReference type="EMBL" id="MCFA01000190">
    <property type="protein sequence ID" value="ORX99955.1"/>
    <property type="molecule type" value="Genomic_DNA"/>
</dbReference>
<organism evidence="2 3">
    <name type="scientific">Clohesyomyces aquaticus</name>
    <dbReference type="NCBI Taxonomy" id="1231657"/>
    <lineage>
        <taxon>Eukaryota</taxon>
        <taxon>Fungi</taxon>
        <taxon>Dikarya</taxon>
        <taxon>Ascomycota</taxon>
        <taxon>Pezizomycotina</taxon>
        <taxon>Dothideomycetes</taxon>
        <taxon>Pleosporomycetidae</taxon>
        <taxon>Pleosporales</taxon>
        <taxon>Lindgomycetaceae</taxon>
        <taxon>Clohesyomyces</taxon>
    </lineage>
</organism>
<dbReference type="AlphaFoldDB" id="A0A1Y1YPQ2"/>
<feature type="region of interest" description="Disordered" evidence="1">
    <location>
        <begin position="1"/>
        <end position="58"/>
    </location>
</feature>
<keyword evidence="3" id="KW-1185">Reference proteome</keyword>
<dbReference type="InterPro" id="IPR015943">
    <property type="entry name" value="WD40/YVTN_repeat-like_dom_sf"/>
</dbReference>
<name>A0A1Y1YPQ2_9PLEO</name>
<sequence>MHLQPTPDLQNRITASNTPLPIEHLPNPHSTASRARRKSLQDNLAASNASESSPSNTQTLKITGIITSEQGVSTSKVLAPDPPSAEDASIARSWVYMMEMENIPTGSTLSEGLTPDYRMVRCQARSIDWLELIGSEVKVRSQVLDKKNKDIVWSSCDKNCQFLATAHLGKGVMLWERNGNLQIFNEERRADFNHEGSQRLAISPEGHWLARILTDRYETKLWDGIWDIKTRAFRQIDWLPDLSVDDHRRYLSNIEFSPDEQFVAVALMVPRSGKTLIEIRYTATTEVHWATEVDLRIFYRRATIKFSHDGCYLAVKGSHSYGAVILLEVPSKLVTQRFELDGSHQCFGEPYFSTDDRFIFWHQTNFLFVVWEWATGRSRRVEFVEATGDESIQPRLGRSVHAFWDHPDLSFLPNNSLVMLFSEKVFKTINTEGFEPIFDTGLLRSRMPIPAVPGEEYRLRPGLKVYTLERKNKGLYGFFGNIFGGS</sequence>
<evidence type="ECO:0000256" key="1">
    <source>
        <dbReference type="SAM" id="MobiDB-lite"/>
    </source>
</evidence>
<reference evidence="2 3" key="1">
    <citation type="submission" date="2016-07" db="EMBL/GenBank/DDBJ databases">
        <title>Pervasive Adenine N6-methylation of Active Genes in Fungi.</title>
        <authorList>
            <consortium name="DOE Joint Genome Institute"/>
            <person name="Mondo S.J."/>
            <person name="Dannebaum R.O."/>
            <person name="Kuo R.C."/>
            <person name="Labutti K."/>
            <person name="Haridas S."/>
            <person name="Kuo A."/>
            <person name="Salamov A."/>
            <person name="Ahrendt S.R."/>
            <person name="Lipzen A."/>
            <person name="Sullivan W."/>
            <person name="Andreopoulos W.B."/>
            <person name="Clum A."/>
            <person name="Lindquist E."/>
            <person name="Daum C."/>
            <person name="Ramamoorthy G.K."/>
            <person name="Gryganskyi A."/>
            <person name="Culley D."/>
            <person name="Magnuson J.K."/>
            <person name="James T.Y."/>
            <person name="O'Malley M.A."/>
            <person name="Stajich J.E."/>
            <person name="Spatafora J.W."/>
            <person name="Visel A."/>
            <person name="Grigoriev I.V."/>
        </authorList>
    </citation>
    <scope>NUCLEOTIDE SEQUENCE [LARGE SCALE GENOMIC DNA]</scope>
    <source>
        <strain evidence="2 3">CBS 115471</strain>
    </source>
</reference>
<dbReference type="Gene3D" id="2.130.10.10">
    <property type="entry name" value="YVTN repeat-like/Quinoprotein amine dehydrogenase"/>
    <property type="match status" value="1"/>
</dbReference>
<evidence type="ECO:0000313" key="3">
    <source>
        <dbReference type="Proteomes" id="UP000193144"/>
    </source>
</evidence>
<dbReference type="SUPFAM" id="SSF82171">
    <property type="entry name" value="DPP6 N-terminal domain-like"/>
    <property type="match status" value="1"/>
</dbReference>
<gene>
    <name evidence="2" type="ORF">BCR34DRAFT_121624</name>
</gene>
<evidence type="ECO:0008006" key="4">
    <source>
        <dbReference type="Google" id="ProtNLM"/>
    </source>
</evidence>
<feature type="compositionally biased region" description="Low complexity" evidence="1">
    <location>
        <begin position="43"/>
        <end position="56"/>
    </location>
</feature>
<feature type="compositionally biased region" description="Polar residues" evidence="1">
    <location>
        <begin position="7"/>
        <end position="19"/>
    </location>
</feature>
<dbReference type="Proteomes" id="UP000193144">
    <property type="component" value="Unassembled WGS sequence"/>
</dbReference>